<evidence type="ECO:0000313" key="12">
    <source>
        <dbReference type="EMBL" id="OOC10668.1"/>
    </source>
</evidence>
<evidence type="ECO:0000256" key="8">
    <source>
        <dbReference type="HAMAP-Rule" id="MF_00461"/>
    </source>
</evidence>
<keyword evidence="8" id="KW-1278">Translocase</keyword>
<dbReference type="GO" id="GO:0005886">
    <property type="term" value="C:plasma membrane"/>
    <property type="evidence" value="ECO:0007669"/>
    <property type="project" value="UniProtKB-SubCell"/>
</dbReference>
<keyword evidence="4 8" id="KW-0677">Repeat</keyword>
<dbReference type="NCBIfam" id="NF003454">
    <property type="entry name" value="PRK05035.1"/>
    <property type="match status" value="1"/>
</dbReference>
<comment type="subcellular location">
    <subcellularLocation>
        <location evidence="8">Cell inner membrane</location>
        <topology evidence="8">Peripheral membrane protein</topology>
    </subcellularLocation>
</comment>
<evidence type="ECO:0000256" key="1">
    <source>
        <dbReference type="ARBA" id="ARBA00022448"/>
    </source>
</evidence>
<dbReference type="GO" id="GO:0046872">
    <property type="term" value="F:metal ion binding"/>
    <property type="evidence" value="ECO:0007669"/>
    <property type="project" value="UniProtKB-KW"/>
</dbReference>
<dbReference type="SUPFAM" id="SSF142019">
    <property type="entry name" value="Nqo1 FMN-binding domain-like"/>
    <property type="match status" value="1"/>
</dbReference>
<dbReference type="PANTHER" id="PTHR43034:SF2">
    <property type="entry name" value="ION-TRANSLOCATING OXIDOREDUCTASE COMPLEX SUBUNIT C"/>
    <property type="match status" value="1"/>
</dbReference>
<feature type="binding site" evidence="8">
    <location>
        <position position="383"/>
    </location>
    <ligand>
        <name>[4Fe-4S] cluster</name>
        <dbReference type="ChEBI" id="CHEBI:49883"/>
        <label>2</label>
    </ligand>
</feature>
<dbReference type="Pfam" id="PF12838">
    <property type="entry name" value="Fer4_7"/>
    <property type="match status" value="1"/>
</dbReference>
<feature type="binding site" evidence="8">
    <location>
        <position position="376"/>
    </location>
    <ligand>
        <name>[4Fe-4S] cluster</name>
        <dbReference type="ChEBI" id="CHEBI:49883"/>
        <label>1</label>
    </ligand>
</feature>
<dbReference type="Pfam" id="PF10531">
    <property type="entry name" value="SLBB"/>
    <property type="match status" value="1"/>
</dbReference>
<dbReference type="AlphaFoldDB" id="A0A1V2ZZX7"/>
<feature type="compositionally biased region" description="Polar residues" evidence="10">
    <location>
        <begin position="555"/>
        <end position="565"/>
    </location>
</feature>
<keyword evidence="8" id="KW-1003">Cell membrane</keyword>
<dbReference type="PANTHER" id="PTHR43034">
    <property type="entry name" value="ION-TRANSLOCATING OXIDOREDUCTASE COMPLEX SUBUNIT C"/>
    <property type="match status" value="1"/>
</dbReference>
<dbReference type="SUPFAM" id="SSF46548">
    <property type="entry name" value="alpha-helical ferredoxin"/>
    <property type="match status" value="1"/>
</dbReference>
<feature type="binding site" evidence="8">
    <location>
        <position position="412"/>
    </location>
    <ligand>
        <name>[4Fe-4S] cluster</name>
        <dbReference type="ChEBI" id="CHEBI:49883"/>
        <label>2</label>
    </ligand>
</feature>
<dbReference type="Pfam" id="PF01512">
    <property type="entry name" value="Complex1_51K"/>
    <property type="match status" value="1"/>
</dbReference>
<reference evidence="12 13" key="1">
    <citation type="submission" date="2017-02" db="EMBL/GenBank/DDBJ databases">
        <title>Genomic diversity within the haloalkaliphilic genus Thioalkalivibrio.</title>
        <authorList>
            <person name="Ahn A.-C."/>
            <person name="Meier-Kolthoff J."/>
            <person name="Overmars L."/>
            <person name="Richter M."/>
            <person name="Woyke T."/>
            <person name="Sorokin D.Y."/>
            <person name="Muyzer G."/>
        </authorList>
    </citation>
    <scope>NUCLEOTIDE SEQUENCE [LARGE SCALE GENOMIC DNA]</scope>
    <source>
        <strain evidence="12 13">HL17</strain>
    </source>
</reference>
<keyword evidence="8" id="KW-0997">Cell inner membrane</keyword>
<dbReference type="Gene3D" id="3.40.50.11540">
    <property type="entry name" value="NADH-ubiquinone oxidoreductase 51kDa subunit"/>
    <property type="match status" value="1"/>
</dbReference>
<comment type="caution">
    <text evidence="12">The sequence shown here is derived from an EMBL/GenBank/DDBJ whole genome shotgun (WGS) entry which is preliminary data.</text>
</comment>
<comment type="similarity">
    <text evidence="8">Belongs to the 4Fe4S bacterial-type ferredoxin family. RnfC subfamily.</text>
</comment>
<dbReference type="InterPro" id="IPR026902">
    <property type="entry name" value="RnfC_N"/>
</dbReference>
<feature type="binding site" evidence="8">
    <location>
        <position position="373"/>
    </location>
    <ligand>
        <name>[4Fe-4S] cluster</name>
        <dbReference type="ChEBI" id="CHEBI:49883"/>
        <label>1</label>
    </ligand>
</feature>
<dbReference type="InterPro" id="IPR011538">
    <property type="entry name" value="Nuo51_FMN-bd"/>
</dbReference>
<dbReference type="GO" id="GO:0051539">
    <property type="term" value="F:4 iron, 4 sulfur cluster binding"/>
    <property type="evidence" value="ECO:0007669"/>
    <property type="project" value="UniProtKB-KW"/>
</dbReference>
<feature type="binding site" evidence="8">
    <location>
        <position position="379"/>
    </location>
    <ligand>
        <name>[4Fe-4S] cluster</name>
        <dbReference type="ChEBI" id="CHEBI:49883"/>
        <label>1</label>
    </ligand>
</feature>
<dbReference type="InterPro" id="IPR019554">
    <property type="entry name" value="Soluble_ligand-bd"/>
</dbReference>
<dbReference type="InterPro" id="IPR010208">
    <property type="entry name" value="Ion_transpt_RnfC/RsxC"/>
</dbReference>
<dbReference type="RefSeq" id="WP_077243868.1">
    <property type="nucleotide sequence ID" value="NZ_MUZR01000011.1"/>
</dbReference>
<feature type="binding site" evidence="8">
    <location>
        <position position="422"/>
    </location>
    <ligand>
        <name>[4Fe-4S] cluster</name>
        <dbReference type="ChEBI" id="CHEBI:49883"/>
        <label>1</label>
    </ligand>
</feature>
<protein>
    <recommendedName>
        <fullName evidence="8">Ion-translocating oxidoreductase complex subunit C</fullName>
        <ecNumber evidence="8">7.-.-.-</ecNumber>
    </recommendedName>
    <alternativeName>
        <fullName evidence="8">Rnf electron transport complex subunit C</fullName>
    </alternativeName>
</protein>
<keyword evidence="2 8" id="KW-0004">4Fe-4S</keyword>
<evidence type="ECO:0000256" key="5">
    <source>
        <dbReference type="ARBA" id="ARBA00022982"/>
    </source>
</evidence>
<keyword evidence="5 8" id="KW-0249">Electron transport</keyword>
<evidence type="ECO:0000256" key="10">
    <source>
        <dbReference type="SAM" id="MobiDB-lite"/>
    </source>
</evidence>
<dbReference type="STRING" id="252474.B1A74_04345"/>
<dbReference type="NCBIfam" id="TIGR01945">
    <property type="entry name" value="rnfC"/>
    <property type="match status" value="1"/>
</dbReference>
<dbReference type="InterPro" id="IPR037225">
    <property type="entry name" value="Nuo51_FMN-bd_sf"/>
</dbReference>
<evidence type="ECO:0000256" key="7">
    <source>
        <dbReference type="ARBA" id="ARBA00023014"/>
    </source>
</evidence>
<evidence type="ECO:0000256" key="9">
    <source>
        <dbReference type="SAM" id="Coils"/>
    </source>
</evidence>
<dbReference type="EMBL" id="MUZR01000011">
    <property type="protein sequence ID" value="OOC10668.1"/>
    <property type="molecule type" value="Genomic_DNA"/>
</dbReference>
<feature type="compositionally biased region" description="Low complexity" evidence="10">
    <location>
        <begin position="532"/>
        <end position="547"/>
    </location>
</feature>
<dbReference type="PROSITE" id="PS51379">
    <property type="entry name" value="4FE4S_FER_2"/>
    <property type="match status" value="2"/>
</dbReference>
<organism evidence="12 13">
    <name type="scientific">Thioalkalivibrio halophilus</name>
    <dbReference type="NCBI Taxonomy" id="252474"/>
    <lineage>
        <taxon>Bacteria</taxon>
        <taxon>Pseudomonadati</taxon>
        <taxon>Pseudomonadota</taxon>
        <taxon>Gammaproteobacteria</taxon>
        <taxon>Chromatiales</taxon>
        <taxon>Ectothiorhodospiraceae</taxon>
        <taxon>Thioalkalivibrio</taxon>
    </lineage>
</organism>
<comment type="cofactor">
    <cofactor evidence="8">
        <name>[4Fe-4S] cluster</name>
        <dbReference type="ChEBI" id="CHEBI:49883"/>
    </cofactor>
    <text evidence="8">Binds 2 [4Fe-4S] clusters per subunit.</text>
</comment>
<evidence type="ECO:0000256" key="3">
    <source>
        <dbReference type="ARBA" id="ARBA00022723"/>
    </source>
</evidence>
<dbReference type="InterPro" id="IPR017896">
    <property type="entry name" value="4Fe4S_Fe-S-bd"/>
</dbReference>
<feature type="coiled-coil region" evidence="9">
    <location>
        <begin position="449"/>
        <end position="484"/>
    </location>
</feature>
<feature type="binding site" evidence="8">
    <location>
        <position position="418"/>
    </location>
    <ligand>
        <name>[4Fe-4S] cluster</name>
        <dbReference type="ChEBI" id="CHEBI:49883"/>
        <label>2</label>
    </ligand>
</feature>
<dbReference type="PROSITE" id="PS00198">
    <property type="entry name" value="4FE4S_FER_1"/>
    <property type="match status" value="1"/>
</dbReference>
<comment type="subunit">
    <text evidence="8">The complex is composed of six subunits: RnfA, RnfB, RnfC, RnfD, RnfE and RnfG.</text>
</comment>
<evidence type="ECO:0000256" key="2">
    <source>
        <dbReference type="ARBA" id="ARBA00022485"/>
    </source>
</evidence>
<dbReference type="EC" id="7.-.-.-" evidence="8"/>
<dbReference type="HAMAP" id="MF_00461">
    <property type="entry name" value="RsxC_RnfC"/>
    <property type="match status" value="1"/>
</dbReference>
<dbReference type="GO" id="GO:0009055">
    <property type="term" value="F:electron transfer activity"/>
    <property type="evidence" value="ECO:0007669"/>
    <property type="project" value="InterPro"/>
</dbReference>
<dbReference type="FunFam" id="3.30.70.20:FF:000044">
    <property type="entry name" value="Ion-translocating oxidoreductase complex subunit C"/>
    <property type="match status" value="1"/>
</dbReference>
<dbReference type="Proteomes" id="UP000189177">
    <property type="component" value="Unassembled WGS sequence"/>
</dbReference>
<feature type="domain" description="4Fe-4S ferredoxin-type" evidence="11">
    <location>
        <begin position="401"/>
        <end position="432"/>
    </location>
</feature>
<feature type="region of interest" description="Disordered" evidence="10">
    <location>
        <begin position="500"/>
        <end position="572"/>
    </location>
</feature>
<dbReference type="Pfam" id="PF13375">
    <property type="entry name" value="RnfC_N"/>
    <property type="match status" value="1"/>
</dbReference>
<feature type="binding site" evidence="8">
    <location>
        <position position="415"/>
    </location>
    <ligand>
        <name>[4Fe-4S] cluster</name>
        <dbReference type="ChEBI" id="CHEBI:49883"/>
        <label>2</label>
    </ligand>
</feature>
<keyword evidence="8" id="KW-0472">Membrane</keyword>
<accession>A0A1V2ZZX7</accession>
<comment type="function">
    <text evidence="8">Part of a membrane-bound complex that couples electron transfer with translocation of ions across the membrane.</text>
</comment>
<keyword evidence="9" id="KW-0175">Coiled coil</keyword>
<evidence type="ECO:0000256" key="6">
    <source>
        <dbReference type="ARBA" id="ARBA00023004"/>
    </source>
</evidence>
<name>A0A1V2ZZX7_9GAMM</name>
<keyword evidence="13" id="KW-1185">Reference proteome</keyword>
<dbReference type="OrthoDB" id="9767754at2"/>
<dbReference type="Gene3D" id="3.30.70.20">
    <property type="match status" value="1"/>
</dbReference>
<keyword evidence="7 8" id="KW-0411">Iron-sulfur</keyword>
<evidence type="ECO:0000259" key="11">
    <source>
        <dbReference type="PROSITE" id="PS51379"/>
    </source>
</evidence>
<sequence length="572" mass="61910">MQLHRFHGGLKLADNTEASTAEPVLTMGVPERLTVPLCQHIGDPTEPCVQVGDRVTKGQRIGQAAGYIAAHVHAPTSGVVEDIGHYPVPHPSGLSAPCVVIRTDGRDEWGDTRMEPWLDWDTRDSRRLRERIREAGVVGLGGAAFPTAVKLNPRAGQNIHTLIVNGAECEPWISADDMLMRTAPEAVFEGIRIVAHLLGVERILFAVEDSMPEAMRALTENTPAELADRLELVSIPAIYPTGGERQLIQVLTGREVPSGGLPADLGMVCHNPGTFRAICDAVIQGRPLVSRMVTVTGPGVHRPRNVNALIGTPFAELVAAAGGYDAEVDRLVMGGPMMGFAVHDDALPVIKGTNCLLATRPQDTPSPGPRMPCIRCGECAAVCPARLLPQQLYWQAKAKDFDAIQDYGLFDCIECGCCAHVCPSNIPLVQYYRYAKHEIWTREKERQKSDVARERYEFRQARLEREEREKAEKLAKKKAAVKNKEGQDDDKQAAIQAALERSRARKAARKGQADATDSSAGSTGEAPEADSPTPGDTGTGTEPAETGEPGRSEDTGQADTTNATDDSQEHGR</sequence>
<feature type="domain" description="4Fe-4S ferredoxin-type" evidence="11">
    <location>
        <begin position="363"/>
        <end position="393"/>
    </location>
</feature>
<dbReference type="GO" id="GO:0022900">
    <property type="term" value="P:electron transport chain"/>
    <property type="evidence" value="ECO:0007669"/>
    <property type="project" value="UniProtKB-UniRule"/>
</dbReference>
<keyword evidence="6 8" id="KW-0408">Iron</keyword>
<keyword evidence="1 8" id="KW-0813">Transport</keyword>
<evidence type="ECO:0000313" key="13">
    <source>
        <dbReference type="Proteomes" id="UP000189177"/>
    </source>
</evidence>
<gene>
    <name evidence="8" type="primary">rnfC</name>
    <name evidence="12" type="ORF">B1A74_04345</name>
</gene>
<evidence type="ECO:0000256" key="4">
    <source>
        <dbReference type="ARBA" id="ARBA00022737"/>
    </source>
</evidence>
<proteinExistence type="inferred from homology"/>
<dbReference type="InterPro" id="IPR017900">
    <property type="entry name" value="4Fe4S_Fe_S_CS"/>
</dbReference>
<keyword evidence="3 8" id="KW-0479">Metal-binding</keyword>